<proteinExistence type="predicted"/>
<reference evidence="1 2" key="1">
    <citation type="submission" date="2014-01" db="EMBL/GenBank/DDBJ databases">
        <authorList>
            <person name="Durkin A.S."/>
            <person name="McCorrison J."/>
            <person name="Torralba M."/>
            <person name="Gillis M."/>
            <person name="Haft D.H."/>
            <person name="Methe B."/>
            <person name="Sutton G."/>
            <person name="Nelson K.E."/>
        </authorList>
    </citation>
    <scope>NUCLEOTIDE SEQUENCE [LARGE SCALE GENOMIC DNA]</scope>
    <source>
        <strain evidence="1 2">ATCC 51270</strain>
    </source>
</reference>
<name>Z4WUQ5_9PORP</name>
<protein>
    <submittedName>
        <fullName evidence="1">Uncharacterized protein</fullName>
    </submittedName>
</protein>
<dbReference type="AlphaFoldDB" id="Z4WUQ5"/>
<dbReference type="EMBL" id="JDFF01000008">
    <property type="protein sequence ID" value="EWC93236.1"/>
    <property type="molecule type" value="Genomic_DNA"/>
</dbReference>
<evidence type="ECO:0000313" key="1">
    <source>
        <dbReference type="EMBL" id="EWC93236.1"/>
    </source>
</evidence>
<dbReference type="RefSeq" id="WP_052328687.1">
    <property type="nucleotide sequence ID" value="NZ_JDFF01000008.1"/>
</dbReference>
<accession>Z4WUQ5</accession>
<organism evidence="1 2">
    <name type="scientific">Porphyromonas catoniae ATCC 51270</name>
    <dbReference type="NCBI Taxonomy" id="887901"/>
    <lineage>
        <taxon>Bacteria</taxon>
        <taxon>Pseudomonadati</taxon>
        <taxon>Bacteroidota</taxon>
        <taxon>Bacteroidia</taxon>
        <taxon>Bacteroidales</taxon>
        <taxon>Porphyromonadaceae</taxon>
        <taxon>Porphyromonas</taxon>
    </lineage>
</organism>
<evidence type="ECO:0000313" key="2">
    <source>
        <dbReference type="Proteomes" id="UP000023482"/>
    </source>
</evidence>
<gene>
    <name evidence="1" type="ORF">HMPREF0636_1098</name>
</gene>
<dbReference type="PATRIC" id="fig|887901.3.peg.255"/>
<dbReference type="Proteomes" id="UP000023482">
    <property type="component" value="Unassembled WGS sequence"/>
</dbReference>
<keyword evidence="2" id="KW-1185">Reference proteome</keyword>
<comment type="caution">
    <text evidence="1">The sequence shown here is derived from an EMBL/GenBank/DDBJ whole genome shotgun (WGS) entry which is preliminary data.</text>
</comment>
<sequence length="156" mass="17873">MRRFLYERICAQLKKELPDIKYFDLWNENMENLEQGIIFDTPAVFLEFDPISFSSVSRGVPRYPVVITLHIITRYAPKRPNRSGYAPEALQHLDLLERIERALIGLSGEGFSALQLTSAELDHNHAGLQNHIERFTTSVGYPASHGTRSSRMMIEP</sequence>
<dbReference type="OrthoDB" id="1070279at2"/>